<evidence type="ECO:0000256" key="6">
    <source>
        <dbReference type="ARBA" id="ARBA00011245"/>
    </source>
</evidence>
<dbReference type="InterPro" id="IPR006543">
    <property type="entry name" value="Histidinol-phos"/>
</dbReference>
<gene>
    <name evidence="18" type="ORF">C6P64_02305</name>
</gene>
<dbReference type="EMBL" id="PVLQ01000008">
    <property type="protein sequence ID" value="PRD66983.1"/>
    <property type="molecule type" value="Genomic_DNA"/>
</dbReference>
<dbReference type="SUPFAM" id="SSF56784">
    <property type="entry name" value="HAD-like"/>
    <property type="match status" value="1"/>
</dbReference>
<evidence type="ECO:0000313" key="19">
    <source>
        <dbReference type="Proteomes" id="UP000238589"/>
    </source>
</evidence>
<dbReference type="PANTHER" id="PTHR42891">
    <property type="entry name" value="D-GLYCERO-BETA-D-MANNO-HEPTOSE-1,7-BISPHOSPHATE 7-PHOSPHATASE"/>
    <property type="match status" value="1"/>
</dbReference>
<evidence type="ECO:0000256" key="16">
    <source>
        <dbReference type="PIRSR" id="PIRSR004682-3"/>
    </source>
</evidence>
<dbReference type="NCBIfam" id="TIGR01656">
    <property type="entry name" value="Histidinol-ppas"/>
    <property type="match status" value="1"/>
</dbReference>
<evidence type="ECO:0000256" key="2">
    <source>
        <dbReference type="ARBA" id="ARBA00001946"/>
    </source>
</evidence>
<dbReference type="Proteomes" id="UP000238589">
    <property type="component" value="Unassembled WGS sequence"/>
</dbReference>
<evidence type="ECO:0000256" key="11">
    <source>
        <dbReference type="ARBA" id="ARBA00022842"/>
    </source>
</evidence>
<proteinExistence type="inferred from homology"/>
<reference evidence="18 19" key="1">
    <citation type="submission" date="2018-03" db="EMBL/GenBank/DDBJ databases">
        <title>Comparative genomics illustrates the genes involved in a hyperalkaliphilic mechanisms of Serpentinomonas isolated from highly-alkaline calcium-rich serpentinized springs.</title>
        <authorList>
            <person name="Suzuki S."/>
            <person name="Ishii S."/>
            <person name="Walworth N."/>
            <person name="Bird L."/>
            <person name="Kuenen J.G."/>
            <person name="Nealson K.H."/>
        </authorList>
    </citation>
    <scope>NUCLEOTIDE SEQUENCE [LARGE SCALE GENOMIC DNA]</scope>
    <source>
        <strain evidence="18 19">P1</strain>
    </source>
</reference>
<dbReference type="PANTHER" id="PTHR42891:SF1">
    <property type="entry name" value="D-GLYCERO-BETA-D-MANNO-HEPTOSE-1,7-BISPHOSPHATE 7-PHOSPHATASE"/>
    <property type="match status" value="1"/>
</dbReference>
<keyword evidence="7 14" id="KW-0963">Cytoplasm</keyword>
<dbReference type="GO" id="GO:0005975">
    <property type="term" value="P:carbohydrate metabolic process"/>
    <property type="evidence" value="ECO:0007669"/>
    <property type="project" value="InterPro"/>
</dbReference>
<comment type="subunit">
    <text evidence="6">Monomer.</text>
</comment>
<dbReference type="Gene3D" id="3.40.50.1000">
    <property type="entry name" value="HAD superfamily/HAD-like"/>
    <property type="match status" value="1"/>
</dbReference>
<dbReference type="InterPro" id="IPR023214">
    <property type="entry name" value="HAD_sf"/>
</dbReference>
<dbReference type="OrthoDB" id="9781367at2"/>
<feature type="site" description="Stabilizes the phosphoryl group" evidence="16">
    <location>
        <position position="56"/>
    </location>
</feature>
<dbReference type="NCBIfam" id="NF006506">
    <property type="entry name" value="PRK08942.1"/>
    <property type="match status" value="1"/>
</dbReference>
<keyword evidence="9 14" id="KW-0378">Hydrolase</keyword>
<dbReference type="EC" id="3.1.3.-" evidence="14"/>
<feature type="binding site" evidence="17">
    <location>
        <position position="13"/>
    </location>
    <ligand>
        <name>Mg(2+)</name>
        <dbReference type="ChEBI" id="CHEBI:18420"/>
    </ligand>
</feature>
<sequence length="191" mass="20091">MRTPASTKLLVIDRDGVLSQDPEAYVRGPEDWQPIPGALEAVARLNQAGWRVVVATNQSGLGRGLFDITSFNAFNARMIKSLAEAGARIDAVFFCPHAPEDGCDCRKPAPGLFFEIGKRLGVPLAQVLAAGDSVRDAQAAAAAGCTPHLILSGQSSAYRAGGLPEGLPSGTRAHADLQAFADWVLAQETPI</sequence>
<evidence type="ECO:0000256" key="10">
    <source>
        <dbReference type="ARBA" id="ARBA00022833"/>
    </source>
</evidence>
<feature type="binding site" evidence="17">
    <location>
        <position position="105"/>
    </location>
    <ligand>
        <name>Zn(2+)</name>
        <dbReference type="ChEBI" id="CHEBI:29105"/>
    </ligand>
</feature>
<evidence type="ECO:0000256" key="9">
    <source>
        <dbReference type="ARBA" id="ARBA00022801"/>
    </source>
</evidence>
<dbReference type="PIRSF" id="PIRSF004682">
    <property type="entry name" value="GmhB"/>
    <property type="match status" value="1"/>
</dbReference>
<feature type="active site" description="Proton donor" evidence="15">
    <location>
        <position position="13"/>
    </location>
</feature>
<dbReference type="GO" id="GO:0034200">
    <property type="term" value="F:D-glycero-beta-D-manno-heptose 1,7-bisphosphate 7-phosphatase activity"/>
    <property type="evidence" value="ECO:0007669"/>
    <property type="project" value="UniProtKB-EC"/>
</dbReference>
<comment type="cofactor">
    <cofactor evidence="2 17">
        <name>Mg(2+)</name>
        <dbReference type="ChEBI" id="CHEBI:18420"/>
    </cofactor>
</comment>
<dbReference type="GO" id="GO:0005737">
    <property type="term" value="C:cytoplasm"/>
    <property type="evidence" value="ECO:0007669"/>
    <property type="project" value="UniProtKB-SubCell"/>
</dbReference>
<comment type="similarity">
    <text evidence="13 14">Belongs to the gmhB family.</text>
</comment>
<comment type="pathway">
    <text evidence="5">Nucleotide-sugar biosynthesis; ADP-L-glycero-beta-D-manno-heptose biosynthesis; ADP-L-glycero-beta-D-manno-heptose from D-glycero-beta-D-manno-heptose 7-phosphate: step 2/4.</text>
</comment>
<dbReference type="InterPro" id="IPR004446">
    <property type="entry name" value="Heptose_bisP_phosphatase"/>
</dbReference>
<evidence type="ECO:0000256" key="17">
    <source>
        <dbReference type="PIRSR" id="PIRSR004682-4"/>
    </source>
</evidence>
<keyword evidence="11 17" id="KW-0460">Magnesium</keyword>
<dbReference type="RefSeq" id="WP_105746967.1">
    <property type="nucleotide sequence ID" value="NZ_PVLQ01000008.1"/>
</dbReference>
<evidence type="ECO:0000256" key="5">
    <source>
        <dbReference type="ARBA" id="ARBA00004708"/>
    </source>
</evidence>
<feature type="binding site" evidence="17">
    <location>
        <position position="132"/>
    </location>
    <ligand>
        <name>Mg(2+)</name>
        <dbReference type="ChEBI" id="CHEBI:18420"/>
    </ligand>
</feature>
<dbReference type="Pfam" id="PF00702">
    <property type="entry name" value="Hydrolase"/>
    <property type="match status" value="1"/>
</dbReference>
<evidence type="ECO:0000256" key="7">
    <source>
        <dbReference type="ARBA" id="ARBA00022490"/>
    </source>
</evidence>
<comment type="cofactor">
    <cofactor evidence="3 17">
        <name>Zn(2+)</name>
        <dbReference type="ChEBI" id="CHEBI:29105"/>
    </cofactor>
</comment>
<feature type="active site" description="Proton donor" evidence="15">
    <location>
        <position position="15"/>
    </location>
</feature>
<name>A0A2S9K938_9BURK</name>
<evidence type="ECO:0000256" key="8">
    <source>
        <dbReference type="ARBA" id="ARBA00022723"/>
    </source>
</evidence>
<evidence type="ECO:0000256" key="1">
    <source>
        <dbReference type="ARBA" id="ARBA00001226"/>
    </source>
</evidence>
<keyword evidence="8 17" id="KW-0479">Metal-binding</keyword>
<keyword evidence="10 17" id="KW-0862">Zinc</keyword>
<dbReference type="InterPro" id="IPR006549">
    <property type="entry name" value="HAD-SF_hydro_IIIA"/>
</dbReference>
<evidence type="ECO:0000256" key="3">
    <source>
        <dbReference type="ARBA" id="ARBA00001947"/>
    </source>
</evidence>
<accession>A0A2S9K938</accession>
<dbReference type="CDD" id="cd07503">
    <property type="entry name" value="HAD_HisB-N"/>
    <property type="match status" value="1"/>
</dbReference>
<evidence type="ECO:0000256" key="15">
    <source>
        <dbReference type="PIRSR" id="PIRSR004682-1"/>
    </source>
</evidence>
<dbReference type="AlphaFoldDB" id="A0A2S9K938"/>
<protein>
    <recommendedName>
        <fullName evidence="14">D,D-heptose 1,7-bisphosphate phosphatase</fullName>
        <ecNumber evidence="14">3.1.3.-</ecNumber>
    </recommendedName>
</protein>
<feature type="binding site" evidence="17">
    <location>
        <position position="15"/>
    </location>
    <ligand>
        <name>Mg(2+)</name>
        <dbReference type="ChEBI" id="CHEBI:18420"/>
    </ligand>
</feature>
<evidence type="ECO:0000313" key="18">
    <source>
        <dbReference type="EMBL" id="PRD66983.1"/>
    </source>
</evidence>
<dbReference type="InterPro" id="IPR036412">
    <property type="entry name" value="HAD-like_sf"/>
</dbReference>
<dbReference type="NCBIfam" id="TIGR01662">
    <property type="entry name" value="HAD-SF-IIIA"/>
    <property type="match status" value="1"/>
</dbReference>
<feature type="binding site" evidence="17">
    <location>
        <position position="97"/>
    </location>
    <ligand>
        <name>Zn(2+)</name>
        <dbReference type="ChEBI" id="CHEBI:29105"/>
    </ligand>
</feature>
<dbReference type="GO" id="GO:0046872">
    <property type="term" value="F:metal ion binding"/>
    <property type="evidence" value="ECO:0007669"/>
    <property type="project" value="UniProtKB-KW"/>
</dbReference>
<keyword evidence="12 14" id="KW-0119">Carbohydrate metabolism</keyword>
<evidence type="ECO:0000256" key="13">
    <source>
        <dbReference type="ARBA" id="ARBA00061616"/>
    </source>
</evidence>
<evidence type="ECO:0000256" key="4">
    <source>
        <dbReference type="ARBA" id="ARBA00004496"/>
    </source>
</evidence>
<comment type="subcellular location">
    <subcellularLocation>
        <location evidence="4 14">Cytoplasm</location>
    </subcellularLocation>
</comment>
<comment type="catalytic activity">
    <reaction evidence="1">
        <text>D-glycero-beta-D-manno-heptose 1,7-bisphosphate + H2O = D-glycero-beta-D-manno-heptose 1-phosphate + phosphate</text>
        <dbReference type="Rhea" id="RHEA:28518"/>
        <dbReference type="ChEBI" id="CHEBI:15377"/>
        <dbReference type="ChEBI" id="CHEBI:43474"/>
        <dbReference type="ChEBI" id="CHEBI:60208"/>
        <dbReference type="ChEBI" id="CHEBI:61593"/>
        <dbReference type="EC" id="3.1.3.82"/>
    </reaction>
</comment>
<dbReference type="FunFam" id="3.40.50.1000:FF:000168">
    <property type="entry name" value="D,D-heptose 1,7-bisphosphate phosphatase"/>
    <property type="match status" value="1"/>
</dbReference>
<feature type="site" description="Stabilizes the phosphoryl group" evidence="16">
    <location>
        <position position="107"/>
    </location>
</feature>
<keyword evidence="19" id="KW-1185">Reference proteome</keyword>
<comment type="caution">
    <text evidence="18">The sequence shown here is derived from an EMBL/GenBank/DDBJ whole genome shotgun (WGS) entry which is preliminary data.</text>
</comment>
<feature type="binding site" evidence="17">
    <location>
        <position position="103"/>
    </location>
    <ligand>
        <name>Zn(2+)</name>
        <dbReference type="ChEBI" id="CHEBI:29105"/>
    </ligand>
</feature>
<evidence type="ECO:0000256" key="12">
    <source>
        <dbReference type="ARBA" id="ARBA00023277"/>
    </source>
</evidence>
<organism evidence="18 19">
    <name type="scientific">Malikia granosa</name>
    <dbReference type="NCBI Taxonomy" id="263067"/>
    <lineage>
        <taxon>Bacteria</taxon>
        <taxon>Pseudomonadati</taxon>
        <taxon>Pseudomonadota</taxon>
        <taxon>Betaproteobacteria</taxon>
        <taxon>Burkholderiales</taxon>
        <taxon>Comamonadaceae</taxon>
        <taxon>Malikia</taxon>
    </lineage>
</organism>
<evidence type="ECO:0000256" key="14">
    <source>
        <dbReference type="PIRNR" id="PIRNR004682"/>
    </source>
</evidence>
<feature type="binding site" evidence="17">
    <location>
        <position position="95"/>
    </location>
    <ligand>
        <name>Zn(2+)</name>
        <dbReference type="ChEBI" id="CHEBI:29105"/>
    </ligand>
</feature>
<feature type="site" description="Contributes to substrate recognition" evidence="16">
    <location>
        <position position="106"/>
    </location>
</feature>